<accession>A0A0L7LIU6</accession>
<sequence length="99" mass="11768">MERLLEWQRDLAEKLGVAIQELQEVPLPSEEELDRLKDHLENKFEHTVMTSLSVDFKVTDFNMDRLAKLRQELHERYELTNNRVRLLFHCTGSVLDTLC</sequence>
<comment type="caution">
    <text evidence="1">The sequence shown here is derived from an EMBL/GenBank/DDBJ whole genome shotgun (WGS) entry which is preliminary data.</text>
</comment>
<dbReference type="AlphaFoldDB" id="A0A0L7LIU6"/>
<gene>
    <name evidence="1" type="ORF">OBRU01_07896</name>
</gene>
<evidence type="ECO:0000313" key="2">
    <source>
        <dbReference type="Proteomes" id="UP000037510"/>
    </source>
</evidence>
<proteinExistence type="predicted"/>
<keyword evidence="2" id="KW-1185">Reference proteome</keyword>
<dbReference type="Proteomes" id="UP000037510">
    <property type="component" value="Unassembled WGS sequence"/>
</dbReference>
<evidence type="ECO:0000313" key="1">
    <source>
        <dbReference type="EMBL" id="KOB75274.1"/>
    </source>
</evidence>
<name>A0A0L7LIU6_OPEBR</name>
<reference evidence="1 2" key="1">
    <citation type="journal article" date="2015" name="Genome Biol. Evol.">
        <title>The genome of winter moth (Operophtera brumata) provides a genomic perspective on sexual dimorphism and phenology.</title>
        <authorList>
            <person name="Derks M.F."/>
            <person name="Smit S."/>
            <person name="Salis L."/>
            <person name="Schijlen E."/>
            <person name="Bossers A."/>
            <person name="Mateman C."/>
            <person name="Pijl A.S."/>
            <person name="de Ridder D."/>
            <person name="Groenen M.A."/>
            <person name="Visser M.E."/>
            <person name="Megens H.J."/>
        </authorList>
    </citation>
    <scope>NUCLEOTIDE SEQUENCE [LARGE SCALE GENOMIC DNA]</scope>
    <source>
        <strain evidence="1">WM2013NL</strain>
        <tissue evidence="1">Head and thorax</tissue>
    </source>
</reference>
<dbReference type="EMBL" id="JTDY01000961">
    <property type="protein sequence ID" value="KOB75274.1"/>
    <property type="molecule type" value="Genomic_DNA"/>
</dbReference>
<protein>
    <submittedName>
        <fullName evidence="1">Cobaltochelatase CobN subunit</fullName>
    </submittedName>
</protein>
<organism evidence="1 2">
    <name type="scientific">Operophtera brumata</name>
    <name type="common">Winter moth</name>
    <name type="synonym">Phalaena brumata</name>
    <dbReference type="NCBI Taxonomy" id="104452"/>
    <lineage>
        <taxon>Eukaryota</taxon>
        <taxon>Metazoa</taxon>
        <taxon>Ecdysozoa</taxon>
        <taxon>Arthropoda</taxon>
        <taxon>Hexapoda</taxon>
        <taxon>Insecta</taxon>
        <taxon>Pterygota</taxon>
        <taxon>Neoptera</taxon>
        <taxon>Endopterygota</taxon>
        <taxon>Lepidoptera</taxon>
        <taxon>Glossata</taxon>
        <taxon>Ditrysia</taxon>
        <taxon>Geometroidea</taxon>
        <taxon>Geometridae</taxon>
        <taxon>Larentiinae</taxon>
        <taxon>Operophtera</taxon>
    </lineage>
</organism>